<dbReference type="RefSeq" id="WP_136901538.1">
    <property type="nucleotide sequence ID" value="NZ_SUME01000004.1"/>
</dbReference>
<dbReference type="Gene3D" id="2.60.120.1440">
    <property type="match status" value="1"/>
</dbReference>
<dbReference type="PANTHER" id="PTHR30273">
    <property type="entry name" value="PERIPLASMIC SIGNAL SENSOR AND SIGMA FACTOR ACTIVATOR FECR-RELATED"/>
    <property type="match status" value="1"/>
</dbReference>
<dbReference type="AlphaFoldDB" id="A0A4V5MME3"/>
<evidence type="ECO:0000313" key="5">
    <source>
        <dbReference type="Proteomes" id="UP000306808"/>
    </source>
</evidence>
<organism evidence="4 5">
    <name type="scientific">Sphingobacterium olei</name>
    <dbReference type="NCBI Taxonomy" id="2571155"/>
    <lineage>
        <taxon>Bacteria</taxon>
        <taxon>Pseudomonadati</taxon>
        <taxon>Bacteroidota</taxon>
        <taxon>Sphingobacteriia</taxon>
        <taxon>Sphingobacteriales</taxon>
        <taxon>Sphingobacteriaceae</taxon>
        <taxon>Sphingobacterium</taxon>
    </lineage>
</organism>
<proteinExistence type="predicted"/>
<dbReference type="Proteomes" id="UP000306808">
    <property type="component" value="Unassembled WGS sequence"/>
</dbReference>
<feature type="transmembrane region" description="Helical" evidence="1">
    <location>
        <begin position="83"/>
        <end position="103"/>
    </location>
</feature>
<keyword evidence="1" id="KW-0812">Transmembrane</keyword>
<dbReference type="GO" id="GO:0016989">
    <property type="term" value="F:sigma factor antagonist activity"/>
    <property type="evidence" value="ECO:0007669"/>
    <property type="project" value="TreeGrafter"/>
</dbReference>
<accession>A0A4V5MME3</accession>
<protein>
    <submittedName>
        <fullName evidence="4">DUF4974 domain-containing protein</fullName>
    </submittedName>
</protein>
<dbReference type="OrthoDB" id="1099963at2"/>
<dbReference type="EMBL" id="SUME01000004">
    <property type="protein sequence ID" value="TJZ60698.1"/>
    <property type="molecule type" value="Genomic_DNA"/>
</dbReference>
<dbReference type="InterPro" id="IPR012373">
    <property type="entry name" value="Ferrdict_sens_TM"/>
</dbReference>
<dbReference type="Pfam" id="PF04773">
    <property type="entry name" value="FecR"/>
    <property type="match status" value="1"/>
</dbReference>
<dbReference type="PANTHER" id="PTHR30273:SF2">
    <property type="entry name" value="PROTEIN FECR"/>
    <property type="match status" value="1"/>
</dbReference>
<feature type="domain" description="Protein FecR C-terminal" evidence="3">
    <location>
        <begin position="317"/>
        <end position="386"/>
    </location>
</feature>
<keyword evidence="1" id="KW-0472">Membrane</keyword>
<dbReference type="InterPro" id="IPR006860">
    <property type="entry name" value="FecR"/>
</dbReference>
<comment type="caution">
    <text evidence="4">The sequence shown here is derived from an EMBL/GenBank/DDBJ whole genome shotgun (WGS) entry which is preliminary data.</text>
</comment>
<gene>
    <name evidence="4" type="ORF">FAZ15_11985</name>
</gene>
<keyword evidence="1" id="KW-1133">Transmembrane helix</keyword>
<evidence type="ECO:0000256" key="1">
    <source>
        <dbReference type="SAM" id="Phobius"/>
    </source>
</evidence>
<dbReference type="Gene3D" id="3.55.50.30">
    <property type="match status" value="1"/>
</dbReference>
<dbReference type="Pfam" id="PF16344">
    <property type="entry name" value="FecR_C"/>
    <property type="match status" value="1"/>
</dbReference>
<keyword evidence="5" id="KW-1185">Reference proteome</keyword>
<dbReference type="InterPro" id="IPR032508">
    <property type="entry name" value="FecR_C"/>
</dbReference>
<evidence type="ECO:0000313" key="4">
    <source>
        <dbReference type="EMBL" id="TJZ60698.1"/>
    </source>
</evidence>
<evidence type="ECO:0000259" key="3">
    <source>
        <dbReference type="Pfam" id="PF16344"/>
    </source>
</evidence>
<sequence length="390" mass="43714">MNKKPFHIAQLLAKYAQNECSEEEVIELNQWLAADKRNKILFDELISSNRITEDLSYVSSIDVDNEWIKFSKGGAVKKTKTKWWLPLAAAGVVLISSLLYVTYFRSDEVDSVHTAKVVESKSLKYKNDILPAEKSARLVLPDGTEVAVGDDISVDLDGKIRDGANHHVLYGDLLPADNKPIYTTLVVPNGSFFKMTLPDGSHVSINSKSQLRFPVAFDDNERVVYLEGEAYFDVAKDSQRPFKVVANDTEIKVLGTKFNVQAFETAFRTTLAEGSIGIKNKDEEKVIQPGQYALISQGSIKIGKANLKKDLAWKNNEFYFESDNIVHIAKQIQSWYDLDVVLGRSVSTSKTYSGSINRDVNLSEVLNMLEFVSDLKFTLEGNKLLIKNNV</sequence>
<feature type="domain" description="FecR protein" evidence="2">
    <location>
        <begin position="184"/>
        <end position="276"/>
    </location>
</feature>
<name>A0A4V5MME3_9SPHI</name>
<reference evidence="4 5" key="1">
    <citation type="submission" date="2019-04" db="EMBL/GenBank/DDBJ databases">
        <title>Sphingobacterium olei sp. nov., isolated from oil-contaminated soil.</title>
        <authorList>
            <person name="Liu B."/>
        </authorList>
    </citation>
    <scope>NUCLEOTIDE SEQUENCE [LARGE SCALE GENOMIC DNA]</scope>
    <source>
        <strain evidence="4 5">HAL-9</strain>
    </source>
</reference>
<evidence type="ECO:0000259" key="2">
    <source>
        <dbReference type="Pfam" id="PF04773"/>
    </source>
</evidence>